<evidence type="ECO:0000313" key="10">
    <source>
        <dbReference type="Proteomes" id="UP000317839"/>
    </source>
</evidence>
<evidence type="ECO:0000256" key="5">
    <source>
        <dbReference type="RuleBase" id="RU003495"/>
    </source>
</evidence>
<evidence type="ECO:0000256" key="1">
    <source>
        <dbReference type="ARBA" id="ARBA00022729"/>
    </source>
</evidence>
<evidence type="ECO:0000256" key="7">
    <source>
        <dbReference type="SAM" id="Phobius"/>
    </source>
</evidence>
<dbReference type="Proteomes" id="UP000317839">
    <property type="component" value="Unassembled WGS sequence"/>
</dbReference>
<dbReference type="InterPro" id="IPR036680">
    <property type="entry name" value="SPOR-like_sf"/>
</dbReference>
<dbReference type="NCBIfam" id="TIGR00413">
    <property type="entry name" value="rlpA"/>
    <property type="match status" value="1"/>
</dbReference>
<dbReference type="AlphaFoldDB" id="A0A545T9T7"/>
<comment type="function">
    <text evidence="4">Lytic transglycosylase with a strong preference for naked glycan strands that lack stem peptides.</text>
</comment>
<dbReference type="InterPro" id="IPR007730">
    <property type="entry name" value="SPOR-like_dom"/>
</dbReference>
<dbReference type="GO" id="GO:0000270">
    <property type="term" value="P:peptidoglycan metabolic process"/>
    <property type="evidence" value="ECO:0007669"/>
    <property type="project" value="UniProtKB-UniRule"/>
</dbReference>
<dbReference type="SUPFAM" id="SSF50685">
    <property type="entry name" value="Barwin-like endoglucanases"/>
    <property type="match status" value="1"/>
</dbReference>
<dbReference type="PROSITE" id="PS51724">
    <property type="entry name" value="SPOR"/>
    <property type="match status" value="1"/>
</dbReference>
<dbReference type="Gene3D" id="3.30.70.1070">
    <property type="entry name" value="Sporulation related repeat"/>
    <property type="match status" value="1"/>
</dbReference>
<dbReference type="PANTHER" id="PTHR34183">
    <property type="entry name" value="ENDOLYTIC PEPTIDOGLYCAN TRANSGLYCOSYLASE RLPA"/>
    <property type="match status" value="1"/>
</dbReference>
<dbReference type="CDD" id="cd22268">
    <property type="entry name" value="DPBB_RlpA-like"/>
    <property type="match status" value="1"/>
</dbReference>
<keyword evidence="1" id="KW-0732">Signal</keyword>
<dbReference type="InterPro" id="IPR034718">
    <property type="entry name" value="RlpA"/>
</dbReference>
<comment type="similarity">
    <text evidence="4 5">Belongs to the RlpA family.</text>
</comment>
<proteinExistence type="inferred from homology"/>
<dbReference type="OrthoDB" id="9779128at2"/>
<dbReference type="Gene3D" id="2.40.40.10">
    <property type="entry name" value="RlpA-like domain"/>
    <property type="match status" value="1"/>
</dbReference>
<keyword evidence="2 4" id="KW-0456">Lyase</keyword>
<dbReference type="EMBL" id="VIKR01000003">
    <property type="protein sequence ID" value="TQV73976.1"/>
    <property type="molecule type" value="Genomic_DNA"/>
</dbReference>
<evidence type="ECO:0000256" key="2">
    <source>
        <dbReference type="ARBA" id="ARBA00023239"/>
    </source>
</evidence>
<dbReference type="InterPro" id="IPR012997">
    <property type="entry name" value="RplA"/>
</dbReference>
<keyword evidence="7" id="KW-0812">Transmembrane</keyword>
<reference evidence="9 10" key="1">
    <citation type="submission" date="2019-06" db="EMBL/GenBank/DDBJ databases">
        <title>Draft genome of Aliikangiella marina GYP-15.</title>
        <authorList>
            <person name="Wang G."/>
        </authorList>
    </citation>
    <scope>NUCLEOTIDE SEQUENCE [LARGE SCALE GENOMIC DNA]</scope>
    <source>
        <strain evidence="9 10">GYP-15</strain>
    </source>
</reference>
<dbReference type="FunFam" id="2.40.40.10:FF:000003">
    <property type="entry name" value="Endolytic peptidoglycan transglycosylase RlpA"/>
    <property type="match status" value="1"/>
</dbReference>
<dbReference type="GO" id="GO:0071555">
    <property type="term" value="P:cell wall organization"/>
    <property type="evidence" value="ECO:0007669"/>
    <property type="project" value="UniProtKB-KW"/>
</dbReference>
<feature type="transmembrane region" description="Helical" evidence="7">
    <location>
        <begin position="12"/>
        <end position="29"/>
    </location>
</feature>
<evidence type="ECO:0000256" key="3">
    <source>
        <dbReference type="ARBA" id="ARBA00023316"/>
    </source>
</evidence>
<accession>A0A545T9T7</accession>
<dbReference type="InterPro" id="IPR036908">
    <property type="entry name" value="RlpA-like_sf"/>
</dbReference>
<keyword evidence="7" id="KW-0472">Membrane</keyword>
<dbReference type="GO" id="GO:0008932">
    <property type="term" value="F:lytic endotransglycosylase activity"/>
    <property type="evidence" value="ECO:0007669"/>
    <property type="project" value="UniProtKB-UniRule"/>
</dbReference>
<protein>
    <recommendedName>
        <fullName evidence="4">Endolytic peptidoglycan transglycosylase RlpA</fullName>
        <ecNumber evidence="4">4.2.2.-</ecNumber>
    </recommendedName>
</protein>
<keyword evidence="7" id="KW-1133">Transmembrane helix</keyword>
<dbReference type="Pfam" id="PF05036">
    <property type="entry name" value="SPOR"/>
    <property type="match status" value="1"/>
</dbReference>
<gene>
    <name evidence="4" type="primary">rlpA</name>
    <name evidence="9" type="ORF">FLL45_14035</name>
</gene>
<dbReference type="EC" id="4.2.2.-" evidence="4"/>
<dbReference type="RefSeq" id="WP_142942683.1">
    <property type="nucleotide sequence ID" value="NZ_VIKR01000003.1"/>
</dbReference>
<dbReference type="GO" id="GO:0042834">
    <property type="term" value="F:peptidoglycan binding"/>
    <property type="evidence" value="ECO:0007669"/>
    <property type="project" value="InterPro"/>
</dbReference>
<name>A0A545T9T7_9GAMM</name>
<evidence type="ECO:0000256" key="4">
    <source>
        <dbReference type="HAMAP-Rule" id="MF_02071"/>
    </source>
</evidence>
<dbReference type="HAMAP" id="MF_02071">
    <property type="entry name" value="RlpA"/>
    <property type="match status" value="1"/>
</dbReference>
<organism evidence="9 10">
    <name type="scientific">Aliikangiella marina</name>
    <dbReference type="NCBI Taxonomy" id="1712262"/>
    <lineage>
        <taxon>Bacteria</taxon>
        <taxon>Pseudomonadati</taxon>
        <taxon>Pseudomonadota</taxon>
        <taxon>Gammaproteobacteria</taxon>
        <taxon>Oceanospirillales</taxon>
        <taxon>Pleioneaceae</taxon>
        <taxon>Aliikangiella</taxon>
    </lineage>
</organism>
<sequence>MHDTQLLPINRYVIGILTVLLLSGCVSLFEEKDAAPVGGIDWARVKQVTPKPEPRSRYGNPPSYEQNGITYTLLASADNYKQKGVASWYGTKFHGRRTSSGETYDMFKMTAAHKTLPIPVYARVRNLDNGKEIVVKINDRGPFAKNRIIDLSYAAAHELGMAEAGTANVEVETISFSESRATRVARSEQPTDSDHNHANKKRYVQVGAYSNHKTAQKLAKVLDREIRLPVKITSVWSNKKKLYRVRIGPVPSQQTAEELVATLDIKELGKPKIVYQ</sequence>
<dbReference type="SUPFAM" id="SSF110997">
    <property type="entry name" value="Sporulation related repeat"/>
    <property type="match status" value="1"/>
</dbReference>
<keyword evidence="10" id="KW-1185">Reference proteome</keyword>
<dbReference type="Pfam" id="PF03330">
    <property type="entry name" value="DPBB_1"/>
    <property type="match status" value="1"/>
</dbReference>
<dbReference type="InterPro" id="IPR009009">
    <property type="entry name" value="RlpA-like_DPBB"/>
</dbReference>
<evidence type="ECO:0000313" key="9">
    <source>
        <dbReference type="EMBL" id="TQV73976.1"/>
    </source>
</evidence>
<dbReference type="PANTHER" id="PTHR34183:SF1">
    <property type="entry name" value="ENDOLYTIC PEPTIDOGLYCAN TRANSGLYCOSYLASE RLPA"/>
    <property type="match status" value="1"/>
</dbReference>
<comment type="caution">
    <text evidence="9">The sequence shown here is derived from an EMBL/GenBank/DDBJ whole genome shotgun (WGS) entry which is preliminary data.</text>
</comment>
<feature type="region of interest" description="Disordered" evidence="6">
    <location>
        <begin position="180"/>
        <end position="200"/>
    </location>
</feature>
<evidence type="ECO:0000256" key="6">
    <source>
        <dbReference type="SAM" id="MobiDB-lite"/>
    </source>
</evidence>
<keyword evidence="3 4" id="KW-0961">Cell wall biogenesis/degradation</keyword>
<evidence type="ECO:0000259" key="8">
    <source>
        <dbReference type="PROSITE" id="PS51724"/>
    </source>
</evidence>
<feature type="domain" description="SPOR" evidence="8">
    <location>
        <begin position="196"/>
        <end position="276"/>
    </location>
</feature>